<evidence type="ECO:0000259" key="2">
    <source>
        <dbReference type="Pfam" id="PF00675"/>
    </source>
</evidence>
<feature type="domain" description="Peptidase M16 N-terminal" evidence="2">
    <location>
        <begin position="85"/>
        <end position="230"/>
    </location>
</feature>
<comment type="caution">
    <text evidence="4">The sequence shown here is derived from an EMBL/GenBank/DDBJ whole genome shotgun (WGS) entry which is preliminary data.</text>
</comment>
<dbReference type="Pfam" id="PF05193">
    <property type="entry name" value="Peptidase_M16_C"/>
    <property type="match status" value="2"/>
</dbReference>
<feature type="domain" description="Peptidase M16 C-terminal" evidence="3">
    <location>
        <begin position="670"/>
        <end position="862"/>
    </location>
</feature>
<gene>
    <name evidence="4" type="ORF">N482_12555</name>
</gene>
<dbReference type="InterPro" id="IPR011765">
    <property type="entry name" value="Pept_M16_N"/>
</dbReference>
<feature type="domain" description="Peptidase M16 N-terminal" evidence="2">
    <location>
        <begin position="516"/>
        <end position="654"/>
    </location>
</feature>
<evidence type="ECO:0000259" key="3">
    <source>
        <dbReference type="Pfam" id="PF05193"/>
    </source>
</evidence>
<name>A0A167BB35_9GAMM</name>
<sequence length="985" mass="111569">MHNCVTDKRLQNYVHKKTSRKRLGTHMKYKLLATSLAVTLALAGCASNNVTQSSAQQNIAATQQANNKVFSHDYVLEELDNGLRVMVVKTDYPDVVSLQIPVSVGSRNEIEEGKTGFAHFFEHMMFKGSKKYPEQIYKDIIKNSGVDNRAYTTNDYTNYYLSFSKEHLDKVLGIQADIFQNLHFSEEQFRTEALTVKGEYLKNNANPLRKLLSAVRDNAYDEHTYKHTTMGFFEDIEAMPDQMAYADLFFERFYKPEYATIIIVGDVEPKATVDMVKKHWGEWQRGDYQADIPVEPKQQAAKYTHVVNEGQPGHWLLVSYKGPAWQPSKKDRAAVDLISELYFSENSKLYQELVVDKQIATQLITYNAETKDPGLLHVFVKVEDEKDLVAVRDAVNRTYASARTELVDAEKLAALKSNQRYSFANSMDSSKAIASTLASYVHFERDPEVINQMYATADTITPEDIRNIANQYFVDSGRNTVTMSALETIEGFEKEVELDVLAAKMSKPAKQYFTVLDKTSNAPLVDVNWLFYTGAAADPEGKKGLAALTAAMLAKGGSATKSYKEIQKALYPLAGSLSHQVDKEMISLRGRVHKDNAESWYALVGEQLLNPGFREDDFNRLKKEMIDSIKSGLKSSNDEELGKEVLYHRLYQGHAYESLNLGDLSDLEALTLGDVKDFYQSQFTQAKLNVGLTGALNNELKAELIKDLTKLPKGEQKRLSVDDAPKLEGIHATVVEKSAKSTAVSFGFPIDTIRSSKDWTALWLVRSYFGEHRNSGAFLFDRIRQTRGMNYGDYAYIEYFPRGMFQTMPDANLGRSEQIFQVWLRPLRSNNDAHFATRVAVYELDKLIKQGMTEKDFEATRNFLNNYVPQLVASQDRQLGYALDSQFYNTADFVNLVRSQLASLSLEDVNRVIRENLQTDNMHYVFVTGDGEDMKQRLASEQVSPLKYNVSKPQALLDEDKIVEGYKLSVPANNIEVIKADELFQ</sequence>
<comment type="similarity">
    <text evidence="1">Belongs to the peptidase M16 family.</text>
</comment>
<dbReference type="PATRIC" id="fig|1365253.3.peg.3033"/>
<dbReference type="GO" id="GO:0046872">
    <property type="term" value="F:metal ion binding"/>
    <property type="evidence" value="ECO:0007669"/>
    <property type="project" value="InterPro"/>
</dbReference>
<dbReference type="EMBL" id="AUXT01000171">
    <property type="protein sequence ID" value="KZN46330.1"/>
    <property type="molecule type" value="Genomic_DNA"/>
</dbReference>
<proteinExistence type="inferred from homology"/>
<feature type="domain" description="Peptidase M16 C-terminal" evidence="3">
    <location>
        <begin position="249"/>
        <end position="417"/>
    </location>
</feature>
<dbReference type="PANTHER" id="PTHR11851:SF49">
    <property type="entry name" value="MITOCHONDRIAL-PROCESSING PEPTIDASE SUBUNIT ALPHA"/>
    <property type="match status" value="1"/>
</dbReference>
<reference evidence="4 5" key="1">
    <citation type="submission" date="2013-07" db="EMBL/GenBank/DDBJ databases">
        <title>Comparative Genomic and Metabolomic Analysis of Twelve Strains of Pseudoalteromonas luteoviolacea.</title>
        <authorList>
            <person name="Vynne N.G."/>
            <person name="Mansson M."/>
            <person name="Gram L."/>
        </authorList>
    </citation>
    <scope>NUCLEOTIDE SEQUENCE [LARGE SCALE GENOMIC DNA]</scope>
    <source>
        <strain evidence="4 5">NCIMB 1942</strain>
    </source>
</reference>
<dbReference type="InterPro" id="IPR011249">
    <property type="entry name" value="Metalloenz_LuxS/M16"/>
</dbReference>
<dbReference type="AlphaFoldDB" id="A0A167BB35"/>
<dbReference type="SUPFAM" id="SSF63411">
    <property type="entry name" value="LuxS/MPP-like metallohydrolase"/>
    <property type="match status" value="4"/>
</dbReference>
<organism evidence="4 5">
    <name type="scientific">Pseudoalteromonas luteoviolacea NCIMB 1942</name>
    <dbReference type="NCBI Taxonomy" id="1365253"/>
    <lineage>
        <taxon>Bacteria</taxon>
        <taxon>Pseudomonadati</taxon>
        <taxon>Pseudomonadota</taxon>
        <taxon>Gammaproteobacteria</taxon>
        <taxon>Alteromonadales</taxon>
        <taxon>Pseudoalteromonadaceae</taxon>
        <taxon>Pseudoalteromonas</taxon>
    </lineage>
</organism>
<dbReference type="InterPro" id="IPR050361">
    <property type="entry name" value="MPP/UQCRC_Complex"/>
</dbReference>
<dbReference type="Gene3D" id="3.30.830.10">
    <property type="entry name" value="Metalloenzyme, LuxS/M16 peptidase-like"/>
    <property type="match status" value="4"/>
</dbReference>
<dbReference type="InterPro" id="IPR007863">
    <property type="entry name" value="Peptidase_M16_C"/>
</dbReference>
<dbReference type="Pfam" id="PF00675">
    <property type="entry name" value="Peptidase_M16"/>
    <property type="match status" value="2"/>
</dbReference>
<accession>A0A167BB35</accession>
<protein>
    <submittedName>
        <fullName evidence="4">Peptidase M16</fullName>
    </submittedName>
</protein>
<evidence type="ECO:0000313" key="5">
    <source>
        <dbReference type="Proteomes" id="UP000076587"/>
    </source>
</evidence>
<dbReference type="PANTHER" id="PTHR11851">
    <property type="entry name" value="METALLOPROTEASE"/>
    <property type="match status" value="1"/>
</dbReference>
<dbReference type="Proteomes" id="UP000076587">
    <property type="component" value="Unassembled WGS sequence"/>
</dbReference>
<evidence type="ECO:0000256" key="1">
    <source>
        <dbReference type="ARBA" id="ARBA00007261"/>
    </source>
</evidence>
<evidence type="ECO:0000313" key="4">
    <source>
        <dbReference type="EMBL" id="KZN46330.1"/>
    </source>
</evidence>